<organism evidence="2 3">
    <name type="scientific">Tothia fuscella</name>
    <dbReference type="NCBI Taxonomy" id="1048955"/>
    <lineage>
        <taxon>Eukaryota</taxon>
        <taxon>Fungi</taxon>
        <taxon>Dikarya</taxon>
        <taxon>Ascomycota</taxon>
        <taxon>Pezizomycotina</taxon>
        <taxon>Dothideomycetes</taxon>
        <taxon>Pleosporomycetidae</taxon>
        <taxon>Venturiales</taxon>
        <taxon>Cylindrosympodiaceae</taxon>
        <taxon>Tothia</taxon>
    </lineage>
</organism>
<feature type="signal peptide" evidence="1">
    <location>
        <begin position="1"/>
        <end position="15"/>
    </location>
</feature>
<protein>
    <submittedName>
        <fullName evidence="2">Uncharacterized protein</fullName>
    </submittedName>
</protein>
<proteinExistence type="predicted"/>
<dbReference type="EMBL" id="MU007043">
    <property type="protein sequence ID" value="KAF2429930.1"/>
    <property type="molecule type" value="Genomic_DNA"/>
</dbReference>
<feature type="chain" id="PRO_5040362301" evidence="1">
    <location>
        <begin position="16"/>
        <end position="376"/>
    </location>
</feature>
<evidence type="ECO:0000313" key="3">
    <source>
        <dbReference type="Proteomes" id="UP000800235"/>
    </source>
</evidence>
<dbReference type="Pfam" id="PF07712">
    <property type="entry name" value="SURNod19"/>
    <property type="match status" value="1"/>
</dbReference>
<comment type="caution">
    <text evidence="2">The sequence shown here is derived from an EMBL/GenBank/DDBJ whole genome shotgun (WGS) entry which is preliminary data.</text>
</comment>
<dbReference type="AlphaFoldDB" id="A0A9P4NQQ8"/>
<dbReference type="OrthoDB" id="3882295at2759"/>
<evidence type="ECO:0000256" key="1">
    <source>
        <dbReference type="SAM" id="SignalP"/>
    </source>
</evidence>
<reference evidence="2" key="1">
    <citation type="journal article" date="2020" name="Stud. Mycol.">
        <title>101 Dothideomycetes genomes: a test case for predicting lifestyles and emergence of pathogens.</title>
        <authorList>
            <person name="Haridas S."/>
            <person name="Albert R."/>
            <person name="Binder M."/>
            <person name="Bloem J."/>
            <person name="Labutti K."/>
            <person name="Salamov A."/>
            <person name="Andreopoulos B."/>
            <person name="Baker S."/>
            <person name="Barry K."/>
            <person name="Bills G."/>
            <person name="Bluhm B."/>
            <person name="Cannon C."/>
            <person name="Castanera R."/>
            <person name="Culley D."/>
            <person name="Daum C."/>
            <person name="Ezra D."/>
            <person name="Gonzalez J."/>
            <person name="Henrissat B."/>
            <person name="Kuo A."/>
            <person name="Liang C."/>
            <person name="Lipzen A."/>
            <person name="Lutzoni F."/>
            <person name="Magnuson J."/>
            <person name="Mondo S."/>
            <person name="Nolan M."/>
            <person name="Ohm R."/>
            <person name="Pangilinan J."/>
            <person name="Park H.-J."/>
            <person name="Ramirez L."/>
            <person name="Alfaro M."/>
            <person name="Sun H."/>
            <person name="Tritt A."/>
            <person name="Yoshinaga Y."/>
            <person name="Zwiers L.-H."/>
            <person name="Turgeon B."/>
            <person name="Goodwin S."/>
            <person name="Spatafora J."/>
            <person name="Crous P."/>
            <person name="Grigoriev I."/>
        </authorList>
    </citation>
    <scope>NUCLEOTIDE SEQUENCE</scope>
    <source>
        <strain evidence="2">CBS 130266</strain>
    </source>
</reference>
<keyword evidence="3" id="KW-1185">Reference proteome</keyword>
<accession>A0A9P4NQQ8</accession>
<keyword evidence="1" id="KW-0732">Signal</keyword>
<gene>
    <name evidence="2" type="ORF">EJ08DRAFT_697954</name>
</gene>
<dbReference type="Proteomes" id="UP000800235">
    <property type="component" value="Unassembled WGS sequence"/>
</dbReference>
<dbReference type="InterPro" id="IPR011692">
    <property type="entry name" value="Stress_up-reg_Nod19"/>
</dbReference>
<sequence>MKVQIALLLPVAISAAVLDSRQAAQYRFTTKELKPQLRANAKRGLTRVGPIKLLAGLSGRHGMSMDPNGQSVQITIPKATFCGGSDCTIVAGLVGVQFEDGTAADVSKGVYTHHILGSNANKRVDPFVSSCDTAGDVKSIRRPTAVAAGFVGGSDDNINEPTVYGTKDGSIEGGYWLGKDQSVRVMGDLVNLHKKEKTVYITYDLEYIPGHVGADALGSLISVTGCGGKKIAAPAGAAANTTSGKFRFFRDGYLVNGKGHLHDGGVAMDLLINGKYTCSSEAIYGGEGATTVQNGKKWETISGMTICSGPIKIKDGDYMQLNARYDLSKHPLREHGTGGGMAEIMGMWTSPFIGVKGNAPPKNAIVDVSSGDVERH</sequence>
<name>A0A9P4NQQ8_9PEZI</name>
<evidence type="ECO:0000313" key="2">
    <source>
        <dbReference type="EMBL" id="KAF2429930.1"/>
    </source>
</evidence>